<proteinExistence type="predicted"/>
<dbReference type="Proteomes" id="UP000019149">
    <property type="component" value="Unassembled WGS sequence"/>
</dbReference>
<keyword evidence="3" id="KW-1185">Reference proteome</keyword>
<comment type="caution">
    <text evidence="2">The sequence shown here is derived from an EMBL/GenBank/DDBJ whole genome shotgun (WGS) entry which is preliminary data.</text>
</comment>
<feature type="compositionally biased region" description="Polar residues" evidence="1">
    <location>
        <begin position="7"/>
        <end position="19"/>
    </location>
</feature>
<evidence type="ECO:0000256" key="1">
    <source>
        <dbReference type="SAM" id="MobiDB-lite"/>
    </source>
</evidence>
<accession>W6U174</accession>
<dbReference type="KEGG" id="egl:EGR_10283"/>
<name>W6U174_ECHGR</name>
<evidence type="ECO:0000313" key="2">
    <source>
        <dbReference type="EMBL" id="EUB54865.1"/>
    </source>
</evidence>
<feature type="region of interest" description="Disordered" evidence="1">
    <location>
        <begin position="1"/>
        <end position="21"/>
    </location>
</feature>
<feature type="region of interest" description="Disordered" evidence="1">
    <location>
        <begin position="293"/>
        <end position="331"/>
    </location>
</feature>
<sequence>MEALFTQARSGGTSHSLNVANPEDDGGVIATPDMTGLQVTSDYLEGLKCCLIQLVKRMSGAIVESHNRPIGHLAISADLKALLLQQGKAVASYRLGTVIFSRLDASITYLVVALGTDWANSTLGETFNKANKTLVSNPVAMLRGLDQPLFTSFSCSLGQMSDRTLGTSLLSPRSVYLTLKGRQEQRRKRNECVDEWVGGESDTPVFSHLIAYLSTVLSLTLNFLPSCLFCACFTYPTFLYYTNKAAWAKCGCISVYNATTSFTHLHHMVTCELVATERSDNRSAIVRSIAWHDGGGETKAAPPPPPPSCQQCDQPGNQPSQQKNHDNLQIT</sequence>
<dbReference type="EMBL" id="APAU02000205">
    <property type="protein sequence ID" value="EUB54865.1"/>
    <property type="molecule type" value="Genomic_DNA"/>
</dbReference>
<dbReference type="AlphaFoldDB" id="W6U174"/>
<dbReference type="CTD" id="36345998"/>
<reference evidence="2 3" key="1">
    <citation type="journal article" date="2013" name="Nat. Genet.">
        <title>The genome of the hydatid tapeworm Echinococcus granulosus.</title>
        <authorList>
            <person name="Zheng H."/>
            <person name="Zhang W."/>
            <person name="Zhang L."/>
            <person name="Zhang Z."/>
            <person name="Li J."/>
            <person name="Lu G."/>
            <person name="Zhu Y."/>
            <person name="Wang Y."/>
            <person name="Huang Y."/>
            <person name="Liu J."/>
            <person name="Kang H."/>
            <person name="Chen J."/>
            <person name="Wang L."/>
            <person name="Chen A."/>
            <person name="Yu S."/>
            <person name="Gao Z."/>
            <person name="Jin L."/>
            <person name="Gu W."/>
            <person name="Wang Z."/>
            <person name="Zhao L."/>
            <person name="Shi B."/>
            <person name="Wen H."/>
            <person name="Lin R."/>
            <person name="Jones M.K."/>
            <person name="Brejova B."/>
            <person name="Vinar T."/>
            <person name="Zhao G."/>
            <person name="McManus D.P."/>
            <person name="Chen Z."/>
            <person name="Zhou Y."/>
            <person name="Wang S."/>
        </authorList>
    </citation>
    <scope>NUCLEOTIDE SEQUENCE [LARGE SCALE GENOMIC DNA]</scope>
</reference>
<evidence type="ECO:0000313" key="3">
    <source>
        <dbReference type="Proteomes" id="UP000019149"/>
    </source>
</evidence>
<dbReference type="OrthoDB" id="6323327at2759"/>
<dbReference type="GeneID" id="36345998"/>
<protein>
    <submittedName>
        <fullName evidence="2">Uncharacterized protein</fullName>
    </submittedName>
</protein>
<gene>
    <name evidence="2" type="ORF">EGR_10283</name>
</gene>
<dbReference type="RefSeq" id="XP_024346061.1">
    <property type="nucleotide sequence ID" value="XM_024499532.1"/>
</dbReference>
<organism evidence="2 3">
    <name type="scientific">Echinococcus granulosus</name>
    <name type="common">Hydatid tapeworm</name>
    <dbReference type="NCBI Taxonomy" id="6210"/>
    <lineage>
        <taxon>Eukaryota</taxon>
        <taxon>Metazoa</taxon>
        <taxon>Spiralia</taxon>
        <taxon>Lophotrochozoa</taxon>
        <taxon>Platyhelminthes</taxon>
        <taxon>Cestoda</taxon>
        <taxon>Eucestoda</taxon>
        <taxon>Cyclophyllidea</taxon>
        <taxon>Taeniidae</taxon>
        <taxon>Echinococcus</taxon>
        <taxon>Echinococcus granulosus group</taxon>
    </lineage>
</organism>
<feature type="compositionally biased region" description="Polar residues" evidence="1">
    <location>
        <begin position="309"/>
        <end position="331"/>
    </location>
</feature>